<proteinExistence type="predicted"/>
<keyword evidence="1" id="KW-1133">Transmembrane helix</keyword>
<dbReference type="STRING" id="1232681.ADIS_0047"/>
<keyword evidence="3" id="KW-1185">Reference proteome</keyword>
<dbReference type="Proteomes" id="UP000013909">
    <property type="component" value="Unassembled WGS sequence"/>
</dbReference>
<protein>
    <recommendedName>
        <fullName evidence="4">DoxX family membrane protein</fullName>
    </recommendedName>
</protein>
<keyword evidence="1" id="KW-0472">Membrane</keyword>
<evidence type="ECO:0008006" key="4">
    <source>
        <dbReference type="Google" id="ProtNLM"/>
    </source>
</evidence>
<feature type="transmembrane region" description="Helical" evidence="1">
    <location>
        <begin position="37"/>
        <end position="55"/>
    </location>
</feature>
<name>R7ZZG4_9BACT</name>
<organism evidence="2 3">
    <name type="scientific">Lunatimonas lonarensis</name>
    <dbReference type="NCBI Taxonomy" id="1232681"/>
    <lineage>
        <taxon>Bacteria</taxon>
        <taxon>Pseudomonadati</taxon>
        <taxon>Bacteroidota</taxon>
        <taxon>Cytophagia</taxon>
        <taxon>Cytophagales</taxon>
        <taxon>Cyclobacteriaceae</taxon>
    </lineage>
</organism>
<gene>
    <name evidence="2" type="ORF">ADIS_0047</name>
</gene>
<comment type="caution">
    <text evidence="2">The sequence shown here is derived from an EMBL/GenBank/DDBJ whole genome shotgun (WGS) entry which is preliminary data.</text>
</comment>
<feature type="transmembrane region" description="Helical" evidence="1">
    <location>
        <begin position="106"/>
        <end position="123"/>
    </location>
</feature>
<evidence type="ECO:0000256" key="1">
    <source>
        <dbReference type="SAM" id="Phobius"/>
    </source>
</evidence>
<dbReference type="AlphaFoldDB" id="R7ZZG4"/>
<evidence type="ECO:0000313" key="2">
    <source>
        <dbReference type="EMBL" id="EON79480.1"/>
    </source>
</evidence>
<dbReference type="EMBL" id="AQHR01000001">
    <property type="protein sequence ID" value="EON79480.1"/>
    <property type="molecule type" value="Genomic_DNA"/>
</dbReference>
<dbReference type="RefSeq" id="WP_010852202.1">
    <property type="nucleotide sequence ID" value="NZ_AQHR01000001.1"/>
</dbReference>
<feature type="transmembrane region" description="Helical" evidence="1">
    <location>
        <begin position="82"/>
        <end position="99"/>
    </location>
</feature>
<keyword evidence="1" id="KW-0812">Transmembrane</keyword>
<accession>R7ZZG4</accession>
<evidence type="ECO:0000313" key="3">
    <source>
        <dbReference type="Proteomes" id="UP000013909"/>
    </source>
</evidence>
<reference evidence="2 3" key="1">
    <citation type="submission" date="2013-02" db="EMBL/GenBank/DDBJ databases">
        <title>A novel strain isolated from Lonar lake, Maharashtra, India.</title>
        <authorList>
            <person name="Singh A."/>
        </authorList>
    </citation>
    <scope>NUCLEOTIDE SEQUENCE [LARGE SCALE GENOMIC DNA]</scope>
    <source>
        <strain evidence="2 3">AK24</strain>
    </source>
</reference>
<sequence>MDNRKKNSRNAPLLPKRGFKQIDDAIVKWKRKYSITLLRLSVGLVFFWFGVLKFFPSVSPAEGIVLDTIHQITFGWLSDRQISVGLATWEALIGIGLIVGRYMRAILFLLFLQLPGTFLPVLFFPDQVFEIIPWVPTLKGQYIFKNLVIVAAGIVLGSQVEEKPLGGLRKKAP</sequence>